<evidence type="ECO:0000256" key="1">
    <source>
        <dbReference type="ARBA" id="ARBA00008814"/>
    </source>
</evidence>
<evidence type="ECO:0000256" key="2">
    <source>
        <dbReference type="SAM" id="SignalP"/>
    </source>
</evidence>
<keyword evidence="2" id="KW-0732">Signal</keyword>
<dbReference type="InterPro" id="IPR002491">
    <property type="entry name" value="ABC_transptr_periplasmic_BD"/>
</dbReference>
<dbReference type="PANTHER" id="PTHR30535:SF33">
    <property type="entry name" value="PERIPLASMIC BINDING PROTEIN"/>
    <property type="match status" value="1"/>
</dbReference>
<keyword evidence="5" id="KW-1185">Reference proteome</keyword>
<sequence length="355" mass="39515">MKKNIFLYGIVLCLLLALAGCGKDTAERANGADTITVTDSIGREVTVPHPLTRVVVSNAYNAELINAVGAIDTVVGVDNYIFNDEAGFKGKFKQDQVIGANQGNLNYEKIIELQPQALILTGNGGWEDAQEKLAPFGIAVIVVDAYYTREFQDNCTLIGKLFGKEAEAAELSSFFTEKLDYIKRQTADVPKKKLYFEYRTEGKTTVPGDYFYDMVEYSGAYNIFGDAKNVQVNPEAVIERNPAYIVKVSEPKVNSSYVPPTAEDHARILSELKSREGWDTIDAVKNDHILLLSHYVHGGASKLVGTMYIAKFLYPDQLPDLHPEDVFKVWLEKYQHLPYVTGHTLPAFPLSGEER</sequence>
<protein>
    <recommendedName>
        <fullName evidence="3">Fe/B12 periplasmic-binding domain-containing protein</fullName>
    </recommendedName>
</protein>
<dbReference type="HOGENOM" id="CLU_038034_2_0_9"/>
<feature type="signal peptide" evidence="2">
    <location>
        <begin position="1"/>
        <end position="19"/>
    </location>
</feature>
<dbReference type="Pfam" id="PF01497">
    <property type="entry name" value="Peripla_BP_2"/>
    <property type="match status" value="1"/>
</dbReference>
<dbReference type="PANTHER" id="PTHR30535">
    <property type="entry name" value="VITAMIN B12-BINDING PROTEIN"/>
    <property type="match status" value="1"/>
</dbReference>
<dbReference type="AlphaFoldDB" id="G5GNA1"/>
<comment type="similarity">
    <text evidence="1">Belongs to the bacterial solute-binding protein 8 family.</text>
</comment>
<feature type="chain" id="PRO_5038870886" description="Fe/B12 periplasmic-binding domain-containing protein" evidence="2">
    <location>
        <begin position="20"/>
        <end position="355"/>
    </location>
</feature>
<dbReference type="eggNOG" id="COG0614">
    <property type="taxonomic scope" value="Bacteria"/>
</dbReference>
<organism evidence="4 5">
    <name type="scientific">Selenomonas infelix ATCC 43532</name>
    <dbReference type="NCBI Taxonomy" id="679201"/>
    <lineage>
        <taxon>Bacteria</taxon>
        <taxon>Bacillati</taxon>
        <taxon>Bacillota</taxon>
        <taxon>Negativicutes</taxon>
        <taxon>Selenomonadales</taxon>
        <taxon>Selenomonadaceae</taxon>
        <taxon>Selenomonas</taxon>
    </lineage>
</organism>
<evidence type="ECO:0000259" key="3">
    <source>
        <dbReference type="PROSITE" id="PS50983"/>
    </source>
</evidence>
<dbReference type="EMBL" id="ACZM01000007">
    <property type="protein sequence ID" value="EHG21438.1"/>
    <property type="molecule type" value="Genomic_DNA"/>
</dbReference>
<comment type="caution">
    <text evidence="4">The sequence shown here is derived from an EMBL/GenBank/DDBJ whole genome shotgun (WGS) entry which is preliminary data.</text>
</comment>
<accession>G5GNA1</accession>
<dbReference type="OrthoDB" id="9787830at2"/>
<gene>
    <name evidence="4" type="ORF">HMPREF9334_00855</name>
</gene>
<evidence type="ECO:0000313" key="5">
    <source>
        <dbReference type="Proteomes" id="UP000004129"/>
    </source>
</evidence>
<dbReference type="PROSITE" id="PS51257">
    <property type="entry name" value="PROKAR_LIPOPROTEIN"/>
    <property type="match status" value="1"/>
</dbReference>
<dbReference type="InterPro" id="IPR050902">
    <property type="entry name" value="ABC_Transporter_SBP"/>
</dbReference>
<name>G5GNA1_9FIRM</name>
<evidence type="ECO:0000313" key="4">
    <source>
        <dbReference type="EMBL" id="EHG21438.1"/>
    </source>
</evidence>
<dbReference type="STRING" id="679201.HMPREF9334_00855"/>
<dbReference type="PROSITE" id="PS50983">
    <property type="entry name" value="FE_B12_PBP"/>
    <property type="match status" value="1"/>
</dbReference>
<dbReference type="SUPFAM" id="SSF53807">
    <property type="entry name" value="Helical backbone' metal receptor"/>
    <property type="match status" value="1"/>
</dbReference>
<proteinExistence type="inferred from homology"/>
<feature type="domain" description="Fe/B12 periplasmic-binding" evidence="3">
    <location>
        <begin position="53"/>
        <end position="321"/>
    </location>
</feature>
<dbReference type="Gene3D" id="3.40.50.1980">
    <property type="entry name" value="Nitrogenase molybdenum iron protein domain"/>
    <property type="match status" value="2"/>
</dbReference>
<dbReference type="RefSeq" id="WP_006692305.1">
    <property type="nucleotide sequence ID" value="NZ_JH376798.1"/>
</dbReference>
<dbReference type="PATRIC" id="fig|679201.3.peg.863"/>
<dbReference type="Proteomes" id="UP000004129">
    <property type="component" value="Unassembled WGS sequence"/>
</dbReference>
<reference evidence="4 5" key="1">
    <citation type="submission" date="2011-08" db="EMBL/GenBank/DDBJ databases">
        <title>The Genome Sequence of Selenomonas infelix ATCC 43532.</title>
        <authorList>
            <consortium name="The Broad Institute Genome Sequencing Platform"/>
            <person name="Earl A."/>
            <person name="Ward D."/>
            <person name="Feldgarden M."/>
            <person name="Gevers D."/>
            <person name="Izard J."/>
            <person name="Blanton J.M."/>
            <person name="Baranova O.V."/>
            <person name="Dewhirst F.E."/>
            <person name="Young S.K."/>
            <person name="Zeng Q."/>
            <person name="Gargeya S."/>
            <person name="Fitzgerald M."/>
            <person name="Haas B."/>
            <person name="Abouelleil A."/>
            <person name="Alvarado L."/>
            <person name="Arachchi H.M."/>
            <person name="Berlin A."/>
            <person name="Brown A."/>
            <person name="Chapman S.B."/>
            <person name="Chen Z."/>
            <person name="Dunbar C."/>
            <person name="Freedman E."/>
            <person name="Gearin G."/>
            <person name="Gellesch M."/>
            <person name="Goldberg J."/>
            <person name="Griggs A."/>
            <person name="Gujja S."/>
            <person name="Heiman D."/>
            <person name="Howarth C."/>
            <person name="Larson L."/>
            <person name="Lui A."/>
            <person name="MacDonald P.J.P."/>
            <person name="Montmayeur A."/>
            <person name="Murphy C."/>
            <person name="Neiman D."/>
            <person name="Pearson M."/>
            <person name="Priest M."/>
            <person name="Roberts A."/>
            <person name="Saif S."/>
            <person name="Shea T."/>
            <person name="Shenoy N."/>
            <person name="Sisk P."/>
            <person name="Stolte C."/>
            <person name="Sykes S."/>
            <person name="Wortman J."/>
            <person name="Nusbaum C."/>
            <person name="Birren B."/>
        </authorList>
    </citation>
    <scope>NUCLEOTIDE SEQUENCE [LARGE SCALE GENOMIC DNA]</scope>
    <source>
        <strain evidence="4 5">ATCC 43532</strain>
    </source>
</reference>